<dbReference type="InterPro" id="IPR006645">
    <property type="entry name" value="NGN-like_dom"/>
</dbReference>
<keyword evidence="3" id="KW-0804">Transcription</keyword>
<feature type="domain" description="NusG-like N-terminal" evidence="4">
    <location>
        <begin position="14"/>
        <end position="113"/>
    </location>
</feature>
<dbReference type="OrthoDB" id="9790639at2"/>
<dbReference type="EMBL" id="LT629748">
    <property type="protein sequence ID" value="SDS44715.1"/>
    <property type="molecule type" value="Genomic_DNA"/>
</dbReference>
<dbReference type="CDD" id="cd09892">
    <property type="entry name" value="NGN_SP_RfaH"/>
    <property type="match status" value="1"/>
</dbReference>
<evidence type="ECO:0000256" key="1">
    <source>
        <dbReference type="ARBA" id="ARBA00022814"/>
    </source>
</evidence>
<evidence type="ECO:0000259" key="4">
    <source>
        <dbReference type="SMART" id="SM00738"/>
    </source>
</evidence>
<evidence type="ECO:0000313" key="6">
    <source>
        <dbReference type="Proteomes" id="UP000243426"/>
    </source>
</evidence>
<dbReference type="Proteomes" id="UP000243426">
    <property type="component" value="Chromosome I"/>
</dbReference>
<sequence length="175" mass="20250">MQKREKFVANDSTRAQWYLIQCKPRQEARAEENLRNQHFPCYCPFHTIEKIQHGRRVVTKQPLFPGYLFINLCKLTDNWHSIRSTRGVLRMVTFAGEPLAVADEIIENLRTRLASTDSKPLFEEGGKVTVTEGPFKDLDAVFCKTDGNERAIILLTMLHREHQVRVPLSQLKTTL</sequence>
<dbReference type="CDD" id="cd06091">
    <property type="entry name" value="KOW_NusG"/>
    <property type="match status" value="1"/>
</dbReference>
<dbReference type="GO" id="GO:0031564">
    <property type="term" value="P:transcription antitermination"/>
    <property type="evidence" value="ECO:0007669"/>
    <property type="project" value="UniProtKB-KW"/>
</dbReference>
<dbReference type="AlphaFoldDB" id="A0A1H1S9R5"/>
<reference evidence="6" key="1">
    <citation type="submission" date="2016-10" db="EMBL/GenBank/DDBJ databases">
        <authorList>
            <person name="Varghese N."/>
            <person name="Submissions S."/>
        </authorList>
    </citation>
    <scope>NUCLEOTIDE SEQUENCE [LARGE SCALE GENOMIC DNA]</scope>
    <source>
        <strain evidence="6">2SM5</strain>
    </source>
</reference>
<dbReference type="NCBIfam" id="NF006534">
    <property type="entry name" value="PRK09014.1"/>
    <property type="match status" value="1"/>
</dbReference>
<dbReference type="SUPFAM" id="SSF50104">
    <property type="entry name" value="Translation proteins SH3-like domain"/>
    <property type="match status" value="1"/>
</dbReference>
<keyword evidence="6" id="KW-1185">Reference proteome</keyword>
<dbReference type="SUPFAM" id="SSF82679">
    <property type="entry name" value="N-utilization substance G protein NusG, N-terminal domain"/>
    <property type="match status" value="1"/>
</dbReference>
<dbReference type="GO" id="GO:0006354">
    <property type="term" value="P:DNA-templated transcription elongation"/>
    <property type="evidence" value="ECO:0007669"/>
    <property type="project" value="InterPro"/>
</dbReference>
<dbReference type="GO" id="GO:0005829">
    <property type="term" value="C:cytosol"/>
    <property type="evidence" value="ECO:0007669"/>
    <property type="project" value="TreeGrafter"/>
</dbReference>
<keyword evidence="1" id="KW-0889">Transcription antitermination</keyword>
<dbReference type="InterPro" id="IPR043425">
    <property type="entry name" value="NusG-like"/>
</dbReference>
<evidence type="ECO:0000256" key="3">
    <source>
        <dbReference type="ARBA" id="ARBA00023163"/>
    </source>
</evidence>
<dbReference type="InterPro" id="IPR010215">
    <property type="entry name" value="Transcription_antiterm_RfaH"/>
</dbReference>
<dbReference type="InterPro" id="IPR008991">
    <property type="entry name" value="Translation_prot_SH3-like_sf"/>
</dbReference>
<dbReference type="SMART" id="SM00738">
    <property type="entry name" value="NGN"/>
    <property type="match status" value="1"/>
</dbReference>
<dbReference type="STRING" id="797277.SAMN05216198_1971"/>
<dbReference type="Gene3D" id="3.30.70.940">
    <property type="entry name" value="NusG, N-terminal domain"/>
    <property type="match status" value="1"/>
</dbReference>
<evidence type="ECO:0000313" key="5">
    <source>
        <dbReference type="EMBL" id="SDS44715.1"/>
    </source>
</evidence>
<dbReference type="NCBIfam" id="TIGR01955">
    <property type="entry name" value="RfaH"/>
    <property type="match status" value="1"/>
</dbReference>
<evidence type="ECO:0000256" key="2">
    <source>
        <dbReference type="ARBA" id="ARBA00023015"/>
    </source>
</evidence>
<name>A0A1H1S9R5_9GAMM</name>
<gene>
    <name evidence="5" type="ORF">SAMN05216198_1971</name>
</gene>
<accession>A0A1H1S9R5</accession>
<dbReference type="InterPro" id="IPR036735">
    <property type="entry name" value="NGN_dom_sf"/>
</dbReference>
<proteinExistence type="predicted"/>
<keyword evidence="2" id="KW-0805">Transcription regulation</keyword>
<organism evidence="5 6">
    <name type="scientific">Halopseudomonas litoralis</name>
    <dbReference type="NCBI Taxonomy" id="797277"/>
    <lineage>
        <taxon>Bacteria</taxon>
        <taxon>Pseudomonadati</taxon>
        <taxon>Pseudomonadota</taxon>
        <taxon>Gammaproteobacteria</taxon>
        <taxon>Pseudomonadales</taxon>
        <taxon>Pseudomonadaceae</taxon>
        <taxon>Halopseudomonas</taxon>
    </lineage>
</organism>
<protein>
    <submittedName>
        <fullName evidence="5">Transcriptional antiterminator RfaH</fullName>
    </submittedName>
</protein>
<dbReference type="PANTHER" id="PTHR30265">
    <property type="entry name" value="RHO-INTERACTING TRANSCRIPTION TERMINATION FACTOR NUSG"/>
    <property type="match status" value="1"/>
</dbReference>
<dbReference type="PANTHER" id="PTHR30265:SF7">
    <property type="entry name" value="TRANSCRIPTION ANTITERMINATION PROTEIN RFAH"/>
    <property type="match status" value="1"/>
</dbReference>
<dbReference type="Pfam" id="PF02357">
    <property type="entry name" value="NusG"/>
    <property type="match status" value="1"/>
</dbReference>